<evidence type="ECO:0000313" key="3">
    <source>
        <dbReference type="Proteomes" id="UP001497527"/>
    </source>
</evidence>
<comment type="caution">
    <text evidence="2">The sequence shown here is derived from an EMBL/GenBank/DDBJ whole genome shotgun (WGS) entry which is preliminary data.</text>
</comment>
<dbReference type="RefSeq" id="WP_348715561.1">
    <property type="nucleotide sequence ID" value="NZ_CAXJIO010000011.1"/>
</dbReference>
<dbReference type="Proteomes" id="UP001497527">
    <property type="component" value="Unassembled WGS sequence"/>
</dbReference>
<evidence type="ECO:0000256" key="1">
    <source>
        <dbReference type="SAM" id="Coils"/>
    </source>
</evidence>
<keyword evidence="1" id="KW-0175">Coiled coil</keyword>
<gene>
    <name evidence="2" type="ORF">T190423A01A_20109</name>
</gene>
<proteinExistence type="predicted"/>
<organism evidence="2 3">
    <name type="scientific">Tenacibaculum polynesiense</name>
    <dbReference type="NCBI Taxonomy" id="3137857"/>
    <lineage>
        <taxon>Bacteria</taxon>
        <taxon>Pseudomonadati</taxon>
        <taxon>Bacteroidota</taxon>
        <taxon>Flavobacteriia</taxon>
        <taxon>Flavobacteriales</taxon>
        <taxon>Flavobacteriaceae</taxon>
        <taxon>Tenacibaculum</taxon>
    </lineage>
</organism>
<keyword evidence="3" id="KW-1185">Reference proteome</keyword>
<sequence length="300" mass="34195">MNPLKKKSNAIIYALSLAFVFLGLYSLKKTNDYTELKGVFLQEKKDLQANLDEMIKDYTDVVVRKKRLSKRLKVELVKMKNLRDSIATLKLDNFDLIRKYRRKIATLERENRNLFIRIDSLNTANQALAQENTIAKEILVQKETINVNLEKKYNELEVKQQTLEKKVAIAGVIKTSPIRAVAMKERSSGKLVTTSRSSRTDAFKINFDLLENPVTNSGEKTVYIQIIDENKKVVSPKGKASLKNGAMIQYTDSLEVNYLNDRMSLVSFVLVNRDDVNKGKYTVSAFVDGNYTGNAVVKLR</sequence>
<dbReference type="EMBL" id="CAXJIO010000011">
    <property type="protein sequence ID" value="CAL2102358.1"/>
    <property type="molecule type" value="Genomic_DNA"/>
</dbReference>
<evidence type="ECO:0000313" key="2">
    <source>
        <dbReference type="EMBL" id="CAL2102358.1"/>
    </source>
</evidence>
<name>A0ABM9P9U9_9FLAO</name>
<feature type="coiled-coil region" evidence="1">
    <location>
        <begin position="97"/>
        <end position="166"/>
    </location>
</feature>
<accession>A0ABM9P9U9</accession>
<protein>
    <submittedName>
        <fullName evidence="2">Uncharacterized protein</fullName>
    </submittedName>
</protein>
<reference evidence="2 3" key="1">
    <citation type="submission" date="2024-05" db="EMBL/GenBank/DDBJ databases">
        <authorList>
            <person name="Duchaud E."/>
        </authorList>
    </citation>
    <scope>NUCLEOTIDE SEQUENCE [LARGE SCALE GENOMIC DNA]</scope>
    <source>
        <strain evidence="2">Ena-SAMPLE-TAB-13-05-2024-13:56:06:370-140308</strain>
    </source>
</reference>